<organism evidence="1 2">
    <name type="scientific">Bacteroides clarus YIT 12056</name>
    <dbReference type="NCBI Taxonomy" id="762984"/>
    <lineage>
        <taxon>Bacteria</taxon>
        <taxon>Pseudomonadati</taxon>
        <taxon>Bacteroidota</taxon>
        <taxon>Bacteroidia</taxon>
        <taxon>Bacteroidales</taxon>
        <taxon>Bacteroidaceae</taxon>
        <taxon>Bacteroides</taxon>
    </lineage>
</organism>
<evidence type="ECO:0000313" key="1">
    <source>
        <dbReference type="EMBL" id="EGF52837.1"/>
    </source>
</evidence>
<dbReference type="SUPFAM" id="SSF52540">
    <property type="entry name" value="P-loop containing nucleoside triphosphate hydrolases"/>
    <property type="match status" value="1"/>
</dbReference>
<gene>
    <name evidence="1" type="ORF">HMPREF9445_01165</name>
</gene>
<dbReference type="Gene3D" id="3.40.50.300">
    <property type="entry name" value="P-loop containing nucleotide triphosphate hydrolases"/>
    <property type="match status" value="1"/>
</dbReference>
<comment type="caution">
    <text evidence="1">The sequence shown here is derived from an EMBL/GenBank/DDBJ whole genome shotgun (WGS) entry which is preliminary data.</text>
</comment>
<evidence type="ECO:0000313" key="2">
    <source>
        <dbReference type="Proteomes" id="UP000010321"/>
    </source>
</evidence>
<protein>
    <submittedName>
        <fullName evidence="1">Conserved domain protein</fullName>
    </submittedName>
</protein>
<dbReference type="EMBL" id="AFBM01000010">
    <property type="protein sequence ID" value="EGF52837.1"/>
    <property type="molecule type" value="Genomic_DNA"/>
</dbReference>
<sequence>MDEAHQFLNKEVKDEYFQSMSLDSFDSIAKECRKYGLFLCLATQMPRDIPLGTLSQMGTFLVHRLINYKDKETIESACSSANKSTLAYLPILGAGEAILMGVDFPMPVMLKVDLPQIEPNSHTPQFSIK</sequence>
<dbReference type="InterPro" id="IPR008571">
    <property type="entry name" value="HerA-like"/>
</dbReference>
<dbReference type="InterPro" id="IPR027417">
    <property type="entry name" value="P-loop_NTPase"/>
</dbReference>
<dbReference type="PANTHER" id="PTHR42957">
    <property type="entry name" value="HELICASE MJ1565-RELATED"/>
    <property type="match status" value="1"/>
</dbReference>
<proteinExistence type="predicted"/>
<keyword evidence="2" id="KW-1185">Reference proteome</keyword>
<accession>A0ABP2KTD8</accession>
<name>A0ABP2KTD8_9BACE</name>
<reference evidence="1 2" key="1">
    <citation type="submission" date="2011-02" db="EMBL/GenBank/DDBJ databases">
        <authorList>
            <person name="Weinstock G."/>
            <person name="Sodergren E."/>
            <person name="Clifton S."/>
            <person name="Fulton L."/>
            <person name="Fulton B."/>
            <person name="Courtney L."/>
            <person name="Fronick C."/>
            <person name="Harrison M."/>
            <person name="Strong C."/>
            <person name="Farmer C."/>
            <person name="Delahaunty K."/>
            <person name="Markovic C."/>
            <person name="Hall O."/>
            <person name="Minx P."/>
            <person name="Tomlinson C."/>
            <person name="Mitreva M."/>
            <person name="Hou S."/>
            <person name="Chen J."/>
            <person name="Wollam A."/>
            <person name="Pepin K.H."/>
            <person name="Johnson M."/>
            <person name="Bhonagiri V."/>
            <person name="Zhang X."/>
            <person name="Suruliraj S."/>
            <person name="Warren W."/>
            <person name="Chinwalla A."/>
            <person name="Mardis E.R."/>
            <person name="Wilson R.K."/>
        </authorList>
    </citation>
    <scope>NUCLEOTIDE SEQUENCE [LARGE SCALE GENOMIC DNA]</scope>
    <source>
        <strain evidence="1 2">YIT 12056</strain>
    </source>
</reference>
<dbReference type="PANTHER" id="PTHR42957:SF1">
    <property type="entry name" value="HELICASE MJ1565-RELATED"/>
    <property type="match status" value="1"/>
</dbReference>
<dbReference type="RefSeq" id="WP_009121342.1">
    <property type="nucleotide sequence ID" value="NZ_FQWK01000003.1"/>
</dbReference>
<dbReference type="Proteomes" id="UP000010321">
    <property type="component" value="Unassembled WGS sequence"/>
</dbReference>